<evidence type="ECO:0000313" key="2">
    <source>
        <dbReference type="EMBL" id="CAG9571761.1"/>
    </source>
</evidence>
<accession>A0A8J2VYF8</accession>
<keyword evidence="3" id="KW-1185">Reference proteome</keyword>
<sequence>MVFPDSVRDRLRLSSEDVLHLPTDHLQVSGNQTLNTDYPKLLPLSMEYRTTNIKDKSKHPPANTYHLPTSFKLLGINIQLRANTKHLPLNTVHQIRLDPMVLLKSIEPLDLNEVVVTTNMTTNKANSTSLPVLEDMMMEAMESLRTTTSNTWSRTLPPATTSVTESHDEGTALRESTTSSYLMEGNRPLNMKPTRTVSSPESHTRTSAPDQATTVTDKRITTTIKTTDLIKRLNINKACLR</sequence>
<organism evidence="2 3">
    <name type="scientific">Danaus chrysippus</name>
    <name type="common">African queen</name>
    <dbReference type="NCBI Taxonomy" id="151541"/>
    <lineage>
        <taxon>Eukaryota</taxon>
        <taxon>Metazoa</taxon>
        <taxon>Ecdysozoa</taxon>
        <taxon>Arthropoda</taxon>
        <taxon>Hexapoda</taxon>
        <taxon>Insecta</taxon>
        <taxon>Pterygota</taxon>
        <taxon>Neoptera</taxon>
        <taxon>Endopterygota</taxon>
        <taxon>Lepidoptera</taxon>
        <taxon>Glossata</taxon>
        <taxon>Ditrysia</taxon>
        <taxon>Papilionoidea</taxon>
        <taxon>Nymphalidae</taxon>
        <taxon>Danainae</taxon>
        <taxon>Danaini</taxon>
        <taxon>Danaina</taxon>
        <taxon>Danaus</taxon>
        <taxon>Anosia</taxon>
    </lineage>
</organism>
<comment type="caution">
    <text evidence="2">The sequence shown here is derived from an EMBL/GenBank/DDBJ whole genome shotgun (WGS) entry which is preliminary data.</text>
</comment>
<name>A0A8J2VYF8_9NEOP</name>
<dbReference type="EMBL" id="CAKASE010000067">
    <property type="protein sequence ID" value="CAG9571761.1"/>
    <property type="molecule type" value="Genomic_DNA"/>
</dbReference>
<reference evidence="2" key="1">
    <citation type="submission" date="2021-09" db="EMBL/GenBank/DDBJ databases">
        <authorList>
            <person name="Martin H S."/>
        </authorList>
    </citation>
    <scope>NUCLEOTIDE SEQUENCE</scope>
</reference>
<gene>
    <name evidence="2" type="ORF">DCHRY22_LOCUS9856</name>
</gene>
<dbReference type="Proteomes" id="UP000789524">
    <property type="component" value="Unassembled WGS sequence"/>
</dbReference>
<protein>
    <submittedName>
        <fullName evidence="2">(African queen) hypothetical protein</fullName>
    </submittedName>
</protein>
<evidence type="ECO:0000313" key="3">
    <source>
        <dbReference type="Proteomes" id="UP000789524"/>
    </source>
</evidence>
<proteinExistence type="predicted"/>
<feature type="compositionally biased region" description="Polar residues" evidence="1">
    <location>
        <begin position="193"/>
        <end position="212"/>
    </location>
</feature>
<feature type="region of interest" description="Disordered" evidence="1">
    <location>
        <begin position="146"/>
        <end position="213"/>
    </location>
</feature>
<dbReference type="AlphaFoldDB" id="A0A8J2VYF8"/>
<evidence type="ECO:0000256" key="1">
    <source>
        <dbReference type="SAM" id="MobiDB-lite"/>
    </source>
</evidence>
<feature type="compositionally biased region" description="Polar residues" evidence="1">
    <location>
        <begin position="146"/>
        <end position="164"/>
    </location>
</feature>